<keyword evidence="1" id="KW-0103">Bromodomain</keyword>
<proteinExistence type="predicted"/>
<feature type="compositionally biased region" description="Low complexity" evidence="2">
    <location>
        <begin position="1146"/>
        <end position="1178"/>
    </location>
</feature>
<feature type="compositionally biased region" description="Low complexity" evidence="2">
    <location>
        <begin position="1046"/>
        <end position="1055"/>
    </location>
</feature>
<dbReference type="HOGENOM" id="CLU_268858_0_0_1"/>
<evidence type="ECO:0000256" key="2">
    <source>
        <dbReference type="SAM" id="MobiDB-lite"/>
    </source>
</evidence>
<dbReference type="Proteomes" id="UP000053664">
    <property type="component" value="Unassembled WGS sequence"/>
</dbReference>
<feature type="compositionally biased region" description="Basic residues" evidence="2">
    <location>
        <begin position="1210"/>
        <end position="1219"/>
    </location>
</feature>
<feature type="compositionally biased region" description="Low complexity" evidence="2">
    <location>
        <begin position="970"/>
        <end position="980"/>
    </location>
</feature>
<dbReference type="AlphaFoldDB" id="A0A061H1N3"/>
<evidence type="ECO:0000313" key="3">
    <source>
        <dbReference type="EMBL" id="EPQ26537.1"/>
    </source>
</evidence>
<feature type="compositionally biased region" description="Basic and acidic residues" evidence="2">
    <location>
        <begin position="180"/>
        <end position="199"/>
    </location>
</feature>
<sequence length="1219" mass="129289">MASTSAPLPRAVVLKGPSTNSKSYFVALPDTLDELIEKAKSLFSLPPDKTPVITLGTDERAILLQETMPFVRDREALVFRWVAATPKRQLGNRVRWDEPSSVQFNANAPSSSIGTPARPLLAHVGRTASLDLYSPASKSIFSTRSPMPAPSKSSASHAHRDPSIHFGDGLTARQAHAKRVLQEQKDKEARRQRRLEEARSGMVQAADATEDVPPSNEESAMEQAEQHDCLQEITPTEARPTPTATAETTITADDNASGLDTLFESSATHPGTGESLLISPPRKRHPDNLPLDTPPSSGSRSSSPYRSSERKRASEMLRSHQHQHQHQHQHPGGSDEQASSPIQSPTRDLSAARQKAAFSISDITNALTAGSELKRVTEEDLALAEKPRATVTEAIKPAAVEAHVRSAEIDDDQIGPVLDQSDAIEDVQMDALETPSDEPEAEASPAVESSEQPEPASASAPEPAPEPAPVAAVVPDAEVEKTYRYIDNLVLQLLSHGSNTAFREPLTMAAMHGPHANLRQVDLFTIREAIQTKAYGSAHLTDSVKASKAVVLDFETDLAAMYGNARKQHGSKSAQAQCADTLERFSASFLEEWKRSIDKRSGRDEHAGGETQSKEQQRDDIKTAVMRQLTPTKRGEKRPVQIGGFPFAFNGASRMPFPGSDAPAALGRPGGAASRKLSSLQVQQPGQIKRTSSLDGLTGALQPSSSTATKKSRFSYVADADKTAVSDGPFRDTFAQARVKASAGGSREADPLTAFERALRGPAPAVTSTPVKAAVVTEQPNTGEQPDQPDQPDQQRSDSVVAATESSAEPEEPAPAAEHVAEQDAMLTPCSADRITQSEQAEPQEASEASAAPSEQAESTAMTATAEQATDLAAAAATDAAPAQSSPESESSTADDSAGTTAAADGSRHVEEHTDAVNAHNENPTEAEVSAGATTPATTTTENEAGSEPCTPSSLRASRRGKRARASHGEMAARLASEALAELEEASTPNSSQGQSQSQSQSRSSKRLQSTSPAKAASSAPSPSTAASEYANPVTETRQSKRRRATSTTTSAIATPPQPRTVRQGSRRSTATSTPTHASSTTSRHGHTKEVSPFSISSDDSDSDSDDDKPLRARPRSASAGKTAKADDRDDNEDVDEEDEVERMFSSSPPSSQSTSASSSGSAWTARAAGKKGAASRAVARKRKANDEGPASIEVHVEVPRAGPVTRQTRSTRRRAAKA</sequence>
<feature type="region of interest" description="Disordered" evidence="2">
    <location>
        <begin position="139"/>
        <end position="353"/>
    </location>
</feature>
<feature type="region of interest" description="Disordered" evidence="2">
    <location>
        <begin position="659"/>
        <end position="713"/>
    </location>
</feature>
<feature type="compositionally biased region" description="Low complexity" evidence="2">
    <location>
        <begin position="232"/>
        <end position="252"/>
    </location>
</feature>
<feature type="region of interest" description="Disordered" evidence="2">
    <location>
        <begin position="599"/>
        <end position="621"/>
    </location>
</feature>
<organism evidence="3 4">
    <name type="scientific">Pseudozyma flocculosa PF-1</name>
    <dbReference type="NCBI Taxonomy" id="1277687"/>
    <lineage>
        <taxon>Eukaryota</taxon>
        <taxon>Fungi</taxon>
        <taxon>Dikarya</taxon>
        <taxon>Basidiomycota</taxon>
        <taxon>Ustilaginomycotina</taxon>
        <taxon>Ustilaginomycetes</taxon>
        <taxon>Ustilaginales</taxon>
        <taxon>Ustilaginaceae</taxon>
        <taxon>Pseudozyma</taxon>
    </lineage>
</organism>
<feature type="compositionally biased region" description="Low complexity" evidence="2">
    <location>
        <begin position="294"/>
        <end position="306"/>
    </location>
</feature>
<reference evidence="3 4" key="1">
    <citation type="journal article" date="2013" name="Plant Cell">
        <title>The transition from a phytopathogenic smut ancestor to an anamorphic biocontrol agent deciphered by comparative whole-genome analysis.</title>
        <authorList>
            <person name="Lefebvre F."/>
            <person name="Joly D.L."/>
            <person name="Labbe C."/>
            <person name="Teichmann B."/>
            <person name="Linning R."/>
            <person name="Belzile F."/>
            <person name="Bakkeren G."/>
            <person name="Belanger R.R."/>
        </authorList>
    </citation>
    <scope>NUCLEOTIDE SEQUENCE [LARGE SCALE GENOMIC DNA]</scope>
    <source>
        <strain evidence="3 4">PF-1</strain>
    </source>
</reference>
<feature type="compositionally biased region" description="Low complexity" evidence="2">
    <location>
        <begin position="662"/>
        <end position="673"/>
    </location>
</feature>
<feature type="compositionally biased region" description="Low complexity" evidence="2">
    <location>
        <begin position="442"/>
        <end position="461"/>
    </location>
</feature>
<evidence type="ECO:0000256" key="1">
    <source>
        <dbReference type="ARBA" id="ARBA00023117"/>
    </source>
</evidence>
<feature type="compositionally biased region" description="Low complexity" evidence="2">
    <location>
        <begin position="1067"/>
        <end position="1083"/>
    </location>
</feature>
<dbReference type="EMBL" id="KE361644">
    <property type="protein sequence ID" value="EPQ26537.1"/>
    <property type="molecule type" value="Genomic_DNA"/>
</dbReference>
<accession>A0A061H1N3</accession>
<dbReference type="RefSeq" id="XP_007881586.1">
    <property type="nucleotide sequence ID" value="XM_007883395.1"/>
</dbReference>
<feature type="compositionally biased region" description="Low complexity" evidence="2">
    <location>
        <begin position="785"/>
        <end position="807"/>
    </location>
</feature>
<feature type="compositionally biased region" description="Low complexity" evidence="2">
    <location>
        <begin position="931"/>
        <end position="941"/>
    </location>
</feature>
<evidence type="ECO:0000313" key="4">
    <source>
        <dbReference type="Proteomes" id="UP000053664"/>
    </source>
</evidence>
<dbReference type="OrthoDB" id="2555328at2759"/>
<feature type="compositionally biased region" description="Basic residues" evidence="2">
    <location>
        <begin position="957"/>
        <end position="966"/>
    </location>
</feature>
<feature type="compositionally biased region" description="Acidic residues" evidence="2">
    <location>
        <begin position="1129"/>
        <end position="1141"/>
    </location>
</feature>
<protein>
    <submittedName>
        <fullName evidence="3">Uncharacterized protein</fullName>
    </submittedName>
</protein>
<feature type="compositionally biased region" description="Low complexity" evidence="2">
    <location>
        <begin position="991"/>
        <end position="1028"/>
    </location>
</feature>
<feature type="region of interest" description="Disordered" evidence="2">
    <location>
        <begin position="433"/>
        <end position="470"/>
    </location>
</feature>
<dbReference type="KEGG" id="pfp:PFL1_05859"/>
<feature type="compositionally biased region" description="Basic and acidic residues" evidence="2">
    <location>
        <begin position="307"/>
        <end position="318"/>
    </location>
</feature>
<feature type="compositionally biased region" description="Basic residues" evidence="2">
    <location>
        <begin position="319"/>
        <end position="329"/>
    </location>
</feature>
<dbReference type="InterPro" id="IPR036427">
    <property type="entry name" value="Bromodomain-like_sf"/>
</dbReference>
<name>A0A061H1N3_9BASI</name>
<dbReference type="Gene3D" id="1.20.920.10">
    <property type="entry name" value="Bromodomain-like"/>
    <property type="match status" value="1"/>
</dbReference>
<feature type="region of interest" description="Disordered" evidence="2">
    <location>
        <begin position="760"/>
        <end position="1219"/>
    </location>
</feature>
<feature type="compositionally biased region" description="Basic and acidic residues" evidence="2">
    <location>
        <begin position="906"/>
        <end position="915"/>
    </location>
</feature>
<dbReference type="GO" id="GO:0006325">
    <property type="term" value="P:chromatin organization"/>
    <property type="evidence" value="ECO:0007669"/>
    <property type="project" value="UniProtKB-ARBA"/>
</dbReference>
<dbReference type="eggNOG" id="ENOG502R33B">
    <property type="taxonomic scope" value="Eukaryota"/>
</dbReference>
<feature type="compositionally biased region" description="Polar residues" evidence="2">
    <location>
        <begin position="676"/>
        <end position="709"/>
    </location>
</feature>
<gene>
    <name evidence="3" type="ORF">PFL1_05859</name>
</gene>
<feature type="compositionally biased region" description="Low complexity" evidence="2">
    <location>
        <begin position="837"/>
        <end position="905"/>
    </location>
</feature>
<dbReference type="GeneID" id="19319942"/>
<feature type="compositionally biased region" description="Polar residues" evidence="2">
    <location>
        <begin position="336"/>
        <end position="347"/>
    </location>
</feature>